<gene>
    <name evidence="1" type="ORF">Pint_04287</name>
</gene>
<reference evidence="2" key="1">
    <citation type="journal article" date="2023" name="G3 (Bethesda)">
        <title>Genome assembly and association tests identify interacting loci associated with vigor, precocity, and sex in interspecific pistachio rootstocks.</title>
        <authorList>
            <person name="Palmer W."/>
            <person name="Jacygrad E."/>
            <person name="Sagayaradj S."/>
            <person name="Cavanaugh K."/>
            <person name="Han R."/>
            <person name="Bertier L."/>
            <person name="Beede B."/>
            <person name="Kafkas S."/>
            <person name="Golino D."/>
            <person name="Preece J."/>
            <person name="Michelmore R."/>
        </authorList>
    </citation>
    <scope>NUCLEOTIDE SEQUENCE [LARGE SCALE GENOMIC DNA]</scope>
</reference>
<name>A0ACC0Z7Y3_9ROSI</name>
<protein>
    <submittedName>
        <fullName evidence="1">Uncharacterized protein</fullName>
    </submittedName>
</protein>
<dbReference type="EMBL" id="CM047738">
    <property type="protein sequence ID" value="KAJ0046473.1"/>
    <property type="molecule type" value="Genomic_DNA"/>
</dbReference>
<accession>A0ACC0Z7Y3</accession>
<evidence type="ECO:0000313" key="1">
    <source>
        <dbReference type="EMBL" id="KAJ0046473.1"/>
    </source>
</evidence>
<dbReference type="Proteomes" id="UP001163603">
    <property type="component" value="Chromosome 3"/>
</dbReference>
<comment type="caution">
    <text evidence="1">The sequence shown here is derived from an EMBL/GenBank/DDBJ whole genome shotgun (WGS) entry which is preliminary data.</text>
</comment>
<sequence>MTLIVAGRIGYRRVLVLIDSGSTHNFIDQRLARHLGLSITLIDKFWVTVANGEKLCCREKHERVKLLIQGLDMAVTFFSLPLNRLDAVLGIQWLEKLCSVTCDWGTLSMTLTRGDKVYEIVAQCKLRGHAISNTMLGRQMS</sequence>
<evidence type="ECO:0000313" key="2">
    <source>
        <dbReference type="Proteomes" id="UP001163603"/>
    </source>
</evidence>
<organism evidence="1 2">
    <name type="scientific">Pistacia integerrima</name>
    <dbReference type="NCBI Taxonomy" id="434235"/>
    <lineage>
        <taxon>Eukaryota</taxon>
        <taxon>Viridiplantae</taxon>
        <taxon>Streptophyta</taxon>
        <taxon>Embryophyta</taxon>
        <taxon>Tracheophyta</taxon>
        <taxon>Spermatophyta</taxon>
        <taxon>Magnoliopsida</taxon>
        <taxon>eudicotyledons</taxon>
        <taxon>Gunneridae</taxon>
        <taxon>Pentapetalae</taxon>
        <taxon>rosids</taxon>
        <taxon>malvids</taxon>
        <taxon>Sapindales</taxon>
        <taxon>Anacardiaceae</taxon>
        <taxon>Pistacia</taxon>
    </lineage>
</organism>
<keyword evidence="2" id="KW-1185">Reference proteome</keyword>
<proteinExistence type="predicted"/>